<feature type="compositionally biased region" description="Pro residues" evidence="1">
    <location>
        <begin position="269"/>
        <end position="279"/>
    </location>
</feature>
<dbReference type="AlphaFoldDB" id="A0AAE1BJB2"/>
<feature type="region of interest" description="Disordered" evidence="1">
    <location>
        <begin position="269"/>
        <end position="292"/>
    </location>
</feature>
<name>A0AAE1BJB2_PETCI</name>
<dbReference type="EMBL" id="JAWQEG010007866">
    <property type="protein sequence ID" value="KAK3851508.1"/>
    <property type="molecule type" value="Genomic_DNA"/>
</dbReference>
<feature type="compositionally biased region" description="Polar residues" evidence="1">
    <location>
        <begin position="282"/>
        <end position="292"/>
    </location>
</feature>
<protein>
    <submittedName>
        <fullName evidence="2">Uncharacterized protein</fullName>
    </submittedName>
</protein>
<reference evidence="2" key="1">
    <citation type="submission" date="2023-10" db="EMBL/GenBank/DDBJ databases">
        <title>Genome assemblies of two species of porcelain crab, Petrolisthes cinctipes and Petrolisthes manimaculis (Anomura: Porcellanidae).</title>
        <authorList>
            <person name="Angst P."/>
        </authorList>
    </citation>
    <scope>NUCLEOTIDE SEQUENCE</scope>
    <source>
        <strain evidence="2">PB745_01</strain>
        <tissue evidence="2">Gill</tissue>
    </source>
</reference>
<organism evidence="2 3">
    <name type="scientific">Petrolisthes cinctipes</name>
    <name type="common">Flat porcelain crab</name>
    <dbReference type="NCBI Taxonomy" id="88211"/>
    <lineage>
        <taxon>Eukaryota</taxon>
        <taxon>Metazoa</taxon>
        <taxon>Ecdysozoa</taxon>
        <taxon>Arthropoda</taxon>
        <taxon>Crustacea</taxon>
        <taxon>Multicrustacea</taxon>
        <taxon>Malacostraca</taxon>
        <taxon>Eumalacostraca</taxon>
        <taxon>Eucarida</taxon>
        <taxon>Decapoda</taxon>
        <taxon>Pleocyemata</taxon>
        <taxon>Anomura</taxon>
        <taxon>Galatheoidea</taxon>
        <taxon>Porcellanidae</taxon>
        <taxon>Petrolisthes</taxon>
    </lineage>
</organism>
<feature type="compositionally biased region" description="Low complexity" evidence="1">
    <location>
        <begin position="152"/>
        <end position="163"/>
    </location>
</feature>
<dbReference type="PRINTS" id="PR01217">
    <property type="entry name" value="PRICHEXTENSN"/>
</dbReference>
<sequence>MTLWGPGHSFCCVETYASHPILILSTPTYYGTTILSTFLTHPPHPTYTTYALPEQHPQPSTTSTLLTHPPHPTYTYTTHPLLEHAQPTIPSTLLAHPPHPTYTTHPLPEQHPQPSTTSTLLTHPHHPTYLPHPSTPMQNIHPSDPPTPPYLHHPSTPRTTPTTNHPPSPHAHTLSINKSHTCLKPTPPICLTLHHCHNKPYPTLSFSPTLPTQPIYFSYQQPHLSLYYPIKLKNPPVIFTFLQYLTTLPTSKQTNPTILPIRCFPQPPTKPLNPHPPKPMHLSTNLNSNILH</sequence>
<gene>
    <name evidence="2" type="ORF">Pcinc_041849</name>
</gene>
<accession>A0AAE1BJB2</accession>
<evidence type="ECO:0000313" key="3">
    <source>
        <dbReference type="Proteomes" id="UP001286313"/>
    </source>
</evidence>
<evidence type="ECO:0000313" key="2">
    <source>
        <dbReference type="EMBL" id="KAK3851508.1"/>
    </source>
</evidence>
<feature type="region of interest" description="Disordered" evidence="1">
    <location>
        <begin position="99"/>
        <end position="175"/>
    </location>
</feature>
<evidence type="ECO:0000256" key="1">
    <source>
        <dbReference type="SAM" id="MobiDB-lite"/>
    </source>
</evidence>
<comment type="caution">
    <text evidence="2">The sequence shown here is derived from an EMBL/GenBank/DDBJ whole genome shotgun (WGS) entry which is preliminary data.</text>
</comment>
<keyword evidence="3" id="KW-1185">Reference proteome</keyword>
<feature type="compositionally biased region" description="Low complexity" evidence="1">
    <location>
        <begin position="99"/>
        <end position="136"/>
    </location>
</feature>
<dbReference type="Proteomes" id="UP001286313">
    <property type="component" value="Unassembled WGS sequence"/>
</dbReference>
<proteinExistence type="predicted"/>